<dbReference type="SUPFAM" id="SSF49313">
    <property type="entry name" value="Cadherin-like"/>
    <property type="match status" value="3"/>
</dbReference>
<dbReference type="EMBL" id="JBHSMA010000003">
    <property type="protein sequence ID" value="MFC5409954.1"/>
    <property type="molecule type" value="Genomic_DNA"/>
</dbReference>
<sequence length="999" mass="106786">MKKYCTLGWSLCLYGMSLISCWAQTSQLRLQAWVTGLTKPVDMAQAGTNRLYVAEMGGKIKIVETTGAVLSTPFLQIPVSRLADVEYNGIYSLAFHPNFTSNGYCYVFFNQKDGQGVLARFTRNGSNPNVADLASEQILMTFPFPGKGHRGGKLLFGPDGYLYIFIGDDGNVGRGQTGDVLGNAQNLQKPYGKILRIDVNSGSPYAIPPTNPYLTPNDGIPDEIWARGLRNPWRCSFDRETGDLWLGDNGQDGYEEVDFVAANTSKVVPVAQNFGWRCYEGAHPYATAECQNGTNLVMPLHEYAGFTNNGNKEASVLGGYVYRGSAYPSLRGWYVYGDYSQGKLWLLRREADNSYQNILQTPTLANPISFGEGADGELYVITFNEGTLYRITTTESPVSTNRPPVAPTLNALNGTVGQSFSITLPVFTDPDVNPLTYALTGLPGGLNFSAGSRLISGTPTQSGTFPLVYSATDGSLKTDAAITLTVAPGSTVVTGNFEGYLDQVNCNTISGWVWNRDKPNTPILVEFLDGAAIATAVPIGSTLANIYRQDLKNANKGNGEHGYSFVVPDQVKDNQSHTIWGRVQGSTYILKWAPKTLSCAGAVSPPVNQPPVAPVVSALTATVNQSYTSAALPVFTDANGDALSYALVGLPNGLTFNATSQVITGVPTTAGTFNLTYSATDTKSAPVPVTLTLVVNPASPPPANQPPVAPAVLALTATVSTAYSVQLPAFTDPNGDALSYTLTGLPNGLIFNTSTRTISGTPTATGSVNLTYAATDTKSAPVTITVLLTVTGGVVPPTVVTGNFEGYLSVVNCDEMRGWVWDRDKPNTPLTVEFFAGTVSIGTVEAKNYRQDLKDAKKGNGEHGYVFSTPSLVRNNVSHQISAKVRNSTYTLKGSAISLRCTPSARLGAPPAEGFLEVVVRGNPVTGDNVEVDIRGAAGQTVLLQLTDLYGRLISERFIERAQTVEKQLLTLTGRPAGLLLLRVRTPSASQTVQLVKEK</sequence>
<dbReference type="InterPro" id="IPR006644">
    <property type="entry name" value="Cadg"/>
</dbReference>
<protein>
    <submittedName>
        <fullName evidence="3">PQQ-dependent sugar dehydrogenase</fullName>
    </submittedName>
</protein>
<proteinExistence type="predicted"/>
<dbReference type="InterPro" id="IPR015919">
    <property type="entry name" value="Cadherin-like_sf"/>
</dbReference>
<feature type="signal peptide" evidence="1">
    <location>
        <begin position="1"/>
        <end position="23"/>
    </location>
</feature>
<evidence type="ECO:0000256" key="1">
    <source>
        <dbReference type="SAM" id="SignalP"/>
    </source>
</evidence>
<dbReference type="Gene3D" id="2.120.10.30">
    <property type="entry name" value="TolB, C-terminal domain"/>
    <property type="match status" value="1"/>
</dbReference>
<feature type="domain" description="Dystroglycan-type cadherin-like" evidence="2">
    <location>
        <begin position="404"/>
        <end position="493"/>
    </location>
</feature>
<name>A0ABW0IAN2_9BACT</name>
<dbReference type="InterPro" id="IPR011042">
    <property type="entry name" value="6-blade_b-propeller_TolB-like"/>
</dbReference>
<keyword evidence="4" id="KW-1185">Reference proteome</keyword>
<gene>
    <name evidence="3" type="ORF">ACFPMF_11590</name>
</gene>
<dbReference type="InterPro" id="IPR012938">
    <property type="entry name" value="Glc/Sorbosone_DH"/>
</dbReference>
<organism evidence="3 4">
    <name type="scientific">Larkinella bovis</name>
    <dbReference type="NCBI Taxonomy" id="683041"/>
    <lineage>
        <taxon>Bacteria</taxon>
        <taxon>Pseudomonadati</taxon>
        <taxon>Bacteroidota</taxon>
        <taxon>Cytophagia</taxon>
        <taxon>Cytophagales</taxon>
        <taxon>Spirosomataceae</taxon>
        <taxon>Larkinella</taxon>
    </lineage>
</organism>
<evidence type="ECO:0000259" key="2">
    <source>
        <dbReference type="SMART" id="SM00736"/>
    </source>
</evidence>
<dbReference type="SMART" id="SM00736">
    <property type="entry name" value="CADG"/>
    <property type="match status" value="3"/>
</dbReference>
<accession>A0ABW0IAN2</accession>
<dbReference type="InterPro" id="IPR013783">
    <property type="entry name" value="Ig-like_fold"/>
</dbReference>
<evidence type="ECO:0000313" key="4">
    <source>
        <dbReference type="Proteomes" id="UP001596106"/>
    </source>
</evidence>
<keyword evidence="1" id="KW-0732">Signal</keyword>
<dbReference type="Pfam" id="PF07995">
    <property type="entry name" value="GSDH"/>
    <property type="match status" value="1"/>
</dbReference>
<reference evidence="4" key="1">
    <citation type="journal article" date="2019" name="Int. J. Syst. Evol. Microbiol.">
        <title>The Global Catalogue of Microorganisms (GCM) 10K type strain sequencing project: providing services to taxonomists for standard genome sequencing and annotation.</title>
        <authorList>
            <consortium name="The Broad Institute Genomics Platform"/>
            <consortium name="The Broad Institute Genome Sequencing Center for Infectious Disease"/>
            <person name="Wu L."/>
            <person name="Ma J."/>
        </authorList>
    </citation>
    <scope>NUCLEOTIDE SEQUENCE [LARGE SCALE GENOMIC DNA]</scope>
    <source>
        <strain evidence="4">CCUG 55250</strain>
    </source>
</reference>
<evidence type="ECO:0000313" key="3">
    <source>
        <dbReference type="EMBL" id="MFC5409954.1"/>
    </source>
</evidence>
<dbReference type="PROSITE" id="PS51257">
    <property type="entry name" value="PROKAR_LIPOPROTEIN"/>
    <property type="match status" value="1"/>
</dbReference>
<feature type="domain" description="Dystroglycan-type cadherin-like" evidence="2">
    <location>
        <begin position="707"/>
        <end position="797"/>
    </location>
</feature>
<dbReference type="SUPFAM" id="SSF50952">
    <property type="entry name" value="Soluble quinoprotein glucose dehydrogenase"/>
    <property type="match status" value="1"/>
</dbReference>
<dbReference type="Pfam" id="PF05345">
    <property type="entry name" value="He_PIG"/>
    <property type="match status" value="3"/>
</dbReference>
<feature type="domain" description="Dystroglycan-type cadherin-like" evidence="2">
    <location>
        <begin position="611"/>
        <end position="702"/>
    </location>
</feature>
<dbReference type="Gene3D" id="2.60.40.10">
    <property type="entry name" value="Immunoglobulins"/>
    <property type="match status" value="3"/>
</dbReference>
<feature type="chain" id="PRO_5046910832" evidence="1">
    <location>
        <begin position="24"/>
        <end position="999"/>
    </location>
</feature>
<dbReference type="InterPro" id="IPR011041">
    <property type="entry name" value="Quinoprot_gluc/sorb_DH_b-prop"/>
</dbReference>
<comment type="caution">
    <text evidence="3">The sequence shown here is derived from an EMBL/GenBank/DDBJ whole genome shotgun (WGS) entry which is preliminary data.</text>
</comment>
<dbReference type="PANTHER" id="PTHR19328:SF75">
    <property type="entry name" value="ALDOSE SUGAR DEHYDROGENASE YLII"/>
    <property type="match status" value="1"/>
</dbReference>
<dbReference type="Proteomes" id="UP001596106">
    <property type="component" value="Unassembled WGS sequence"/>
</dbReference>
<dbReference type="PANTHER" id="PTHR19328">
    <property type="entry name" value="HEDGEHOG-INTERACTING PROTEIN"/>
    <property type="match status" value="1"/>
</dbReference>
<dbReference type="RefSeq" id="WP_379844757.1">
    <property type="nucleotide sequence ID" value="NZ_JBHSMA010000003.1"/>
</dbReference>